<proteinExistence type="inferred from homology"/>
<keyword evidence="4 7" id="KW-0812">Transmembrane</keyword>
<evidence type="ECO:0000313" key="8">
    <source>
        <dbReference type="EMBL" id="PWC28281.1"/>
    </source>
</evidence>
<evidence type="ECO:0000256" key="6">
    <source>
        <dbReference type="ARBA" id="ARBA00023136"/>
    </source>
</evidence>
<keyword evidence="9" id="KW-1185">Reference proteome</keyword>
<keyword evidence="8" id="KW-0282">Flagellum</keyword>
<dbReference type="PANTHER" id="PTHR30065">
    <property type="entry name" value="FLAGELLAR BIOSYNTHETIC PROTEIN FLIR"/>
    <property type="match status" value="1"/>
</dbReference>
<dbReference type="OrthoDB" id="9779817at2"/>
<reference evidence="9" key="1">
    <citation type="submission" date="2017-10" db="EMBL/GenBank/DDBJ databases">
        <authorList>
            <person name="Toshchakov S.V."/>
            <person name="Goeva M.A."/>
        </authorList>
    </citation>
    <scope>NUCLEOTIDE SEQUENCE [LARGE SCALE GENOMIC DNA]</scope>
    <source>
        <strain evidence="9">JR1/69-1-13</strain>
    </source>
</reference>
<evidence type="ECO:0000256" key="1">
    <source>
        <dbReference type="ARBA" id="ARBA00004651"/>
    </source>
</evidence>
<dbReference type="GO" id="GO:0005886">
    <property type="term" value="C:plasma membrane"/>
    <property type="evidence" value="ECO:0007669"/>
    <property type="project" value="UniProtKB-SubCell"/>
</dbReference>
<accession>A0A2U1V347</accession>
<feature type="transmembrane region" description="Helical" evidence="7">
    <location>
        <begin position="70"/>
        <end position="89"/>
    </location>
</feature>
<protein>
    <submittedName>
        <fullName evidence="8">Flagellar biosynthetic protein FliR</fullName>
    </submittedName>
</protein>
<feature type="transmembrane region" description="Helical" evidence="7">
    <location>
        <begin position="95"/>
        <end position="115"/>
    </location>
</feature>
<feature type="transmembrane region" description="Helical" evidence="7">
    <location>
        <begin position="217"/>
        <end position="240"/>
    </location>
</feature>
<comment type="caution">
    <text evidence="8">The sequence shown here is derived from an EMBL/GenBank/DDBJ whole genome shotgun (WGS) entry which is preliminary data.</text>
</comment>
<dbReference type="RefSeq" id="WP_109517509.1">
    <property type="nucleotide sequence ID" value="NZ_PDOA01000008.1"/>
</dbReference>
<keyword evidence="5 7" id="KW-1133">Transmembrane helix</keyword>
<dbReference type="GO" id="GO:0006605">
    <property type="term" value="P:protein targeting"/>
    <property type="evidence" value="ECO:0007669"/>
    <property type="project" value="InterPro"/>
</dbReference>
<dbReference type="AlphaFoldDB" id="A0A2U1V347"/>
<feature type="transmembrane region" description="Helical" evidence="7">
    <location>
        <begin position="127"/>
        <end position="148"/>
    </location>
</feature>
<keyword evidence="8" id="KW-0966">Cell projection</keyword>
<evidence type="ECO:0000256" key="4">
    <source>
        <dbReference type="ARBA" id="ARBA00022692"/>
    </source>
</evidence>
<dbReference type="PRINTS" id="PR00953">
    <property type="entry name" value="TYPE3IMRPROT"/>
</dbReference>
<feature type="transmembrane region" description="Helical" evidence="7">
    <location>
        <begin position="43"/>
        <end position="63"/>
    </location>
</feature>
<evidence type="ECO:0000256" key="5">
    <source>
        <dbReference type="ARBA" id="ARBA00022989"/>
    </source>
</evidence>
<dbReference type="PANTHER" id="PTHR30065:SF1">
    <property type="entry name" value="SURFACE PRESENTATION OF ANTIGENS PROTEIN SPAR"/>
    <property type="match status" value="1"/>
</dbReference>
<organism evidence="8 9">
    <name type="scientific">Teichococcus aestuarii</name>
    <dbReference type="NCBI Taxonomy" id="568898"/>
    <lineage>
        <taxon>Bacteria</taxon>
        <taxon>Pseudomonadati</taxon>
        <taxon>Pseudomonadota</taxon>
        <taxon>Alphaproteobacteria</taxon>
        <taxon>Acetobacterales</taxon>
        <taxon>Roseomonadaceae</taxon>
        <taxon>Roseomonas</taxon>
    </lineage>
</organism>
<evidence type="ECO:0000256" key="2">
    <source>
        <dbReference type="ARBA" id="ARBA00009772"/>
    </source>
</evidence>
<dbReference type="Pfam" id="PF01311">
    <property type="entry name" value="Bac_export_1"/>
    <property type="match status" value="1"/>
</dbReference>
<feature type="transmembrane region" description="Helical" evidence="7">
    <location>
        <begin position="12"/>
        <end position="31"/>
    </location>
</feature>
<keyword evidence="8" id="KW-0969">Cilium</keyword>
<keyword evidence="6 7" id="KW-0472">Membrane</keyword>
<dbReference type="EMBL" id="PDOA01000008">
    <property type="protein sequence ID" value="PWC28281.1"/>
    <property type="molecule type" value="Genomic_DNA"/>
</dbReference>
<evidence type="ECO:0000256" key="7">
    <source>
        <dbReference type="SAM" id="Phobius"/>
    </source>
</evidence>
<sequence>MSEAEWLGQLPLLAFQAALLMARIGACGMVLPGLGEADVPATLRLGLALAVVALLLPVLAPGLPPEPAGIGGLAALVATEVAVGLWLGWLARLASFALVTAGQAIGFLIGLSSLLGQDPVQGAQGLATGRLMGMAAAILALSTGLYALPLRALAESYALLPAGAPLPAGPAAEAVVAATAGSFALAMRLAAPLLLLAVLLQAGSGLLARAAPQAQIFVIAAPAQTLAGIALLAALLPLILEHWLAAAQAAFSVLPGLG</sequence>
<feature type="transmembrane region" description="Helical" evidence="7">
    <location>
        <begin position="168"/>
        <end position="186"/>
    </location>
</feature>
<evidence type="ECO:0000256" key="3">
    <source>
        <dbReference type="ARBA" id="ARBA00022475"/>
    </source>
</evidence>
<comment type="subcellular location">
    <subcellularLocation>
        <location evidence="1">Cell membrane</location>
        <topology evidence="1">Multi-pass membrane protein</topology>
    </subcellularLocation>
</comment>
<feature type="transmembrane region" description="Helical" evidence="7">
    <location>
        <begin position="193"/>
        <end position="211"/>
    </location>
</feature>
<keyword evidence="3" id="KW-1003">Cell membrane</keyword>
<gene>
    <name evidence="8" type="ORF">CR165_13385</name>
</gene>
<name>A0A2U1V347_9PROT</name>
<comment type="similarity">
    <text evidence="2">Belongs to the FliR/MopE/SpaR family.</text>
</comment>
<dbReference type="InterPro" id="IPR002010">
    <property type="entry name" value="T3SS_IM_R"/>
</dbReference>
<dbReference type="Proteomes" id="UP000245048">
    <property type="component" value="Unassembled WGS sequence"/>
</dbReference>
<evidence type="ECO:0000313" key="9">
    <source>
        <dbReference type="Proteomes" id="UP000245048"/>
    </source>
</evidence>